<protein>
    <submittedName>
        <fullName evidence="1">Uncharacterized protein</fullName>
    </submittedName>
</protein>
<proteinExistence type="predicted"/>
<sequence length="275" mass="31237">MEVRDFKSGQGGLFFYEPTGEILKEQTCLHEFGEQKFRGELQRMQDLNEYLSKNPLTLNGDIYRYLVRKFNNRSLSHGGRLYGGYSAQEKCYRASATIAGEPIVQLDVKASFLFIRAALGNVNLGEGSGDPYGQLPFVVDEHSRKFAKALLSAMISSGGTKQNMPPKIRNKFPEIVTKSTTMRTFQEPILQIFPFLEKEVDGLHVMYRESEAILKVLELGMEWSIPAWPLHDCIFVRKRDLHIGVEMIKTGFEEEIGFRPTISVNPLDGSPEYDI</sequence>
<evidence type="ECO:0000313" key="2">
    <source>
        <dbReference type="Proteomes" id="UP000245293"/>
    </source>
</evidence>
<comment type="caution">
    <text evidence="1">The sequence shown here is derived from an EMBL/GenBank/DDBJ whole genome shotgun (WGS) entry which is preliminary data.</text>
</comment>
<gene>
    <name evidence="1" type="ORF">DFK10_03500</name>
</gene>
<accession>A0A2V1P5L1</accession>
<dbReference type="Proteomes" id="UP000245293">
    <property type="component" value="Unassembled WGS sequence"/>
</dbReference>
<organism evidence="1 2">
    <name type="scientific">Salibaculum griseiflavum</name>
    <dbReference type="NCBI Taxonomy" id="1914409"/>
    <lineage>
        <taxon>Bacteria</taxon>
        <taxon>Pseudomonadati</taxon>
        <taxon>Pseudomonadota</taxon>
        <taxon>Alphaproteobacteria</taxon>
        <taxon>Rhodobacterales</taxon>
        <taxon>Roseobacteraceae</taxon>
        <taxon>Salibaculum</taxon>
    </lineage>
</organism>
<evidence type="ECO:0000313" key="1">
    <source>
        <dbReference type="EMBL" id="PWG17799.1"/>
    </source>
</evidence>
<reference evidence="2" key="1">
    <citation type="submission" date="2018-05" db="EMBL/GenBank/DDBJ databases">
        <authorList>
            <person name="Du Z."/>
            <person name="Wang X."/>
        </authorList>
    </citation>
    <scope>NUCLEOTIDE SEQUENCE [LARGE SCALE GENOMIC DNA]</scope>
    <source>
        <strain evidence="2">WDS4C29</strain>
    </source>
</reference>
<dbReference type="AlphaFoldDB" id="A0A2V1P5L1"/>
<dbReference type="EMBL" id="QETF01000003">
    <property type="protein sequence ID" value="PWG17799.1"/>
    <property type="molecule type" value="Genomic_DNA"/>
</dbReference>
<name>A0A2V1P5L1_9RHOB</name>
<keyword evidence="2" id="KW-1185">Reference proteome</keyword>